<dbReference type="Gene3D" id="3.30.450.40">
    <property type="match status" value="1"/>
</dbReference>
<dbReference type="GO" id="GO:0006355">
    <property type="term" value="P:regulation of DNA-templated transcription"/>
    <property type="evidence" value="ECO:0007669"/>
    <property type="project" value="InterPro"/>
</dbReference>
<dbReference type="GO" id="GO:0009881">
    <property type="term" value="F:photoreceptor activity"/>
    <property type="evidence" value="ECO:0007669"/>
    <property type="project" value="UniProtKB-KW"/>
</dbReference>
<dbReference type="InterPro" id="IPR043150">
    <property type="entry name" value="Phytochrome_PHY_sf"/>
</dbReference>
<dbReference type="SMART" id="SM00065">
    <property type="entry name" value="GAF"/>
    <property type="match status" value="1"/>
</dbReference>
<proteinExistence type="predicted"/>
<dbReference type="Pfam" id="PF01590">
    <property type="entry name" value="GAF"/>
    <property type="match status" value="1"/>
</dbReference>
<evidence type="ECO:0000313" key="8">
    <source>
        <dbReference type="Proteomes" id="UP000199251"/>
    </source>
</evidence>
<dbReference type="GO" id="GO:0016301">
    <property type="term" value="F:kinase activity"/>
    <property type="evidence" value="ECO:0007669"/>
    <property type="project" value="UniProtKB-KW"/>
</dbReference>
<dbReference type="PANTHER" id="PTHR43156:SF2">
    <property type="entry name" value="STAGE II SPORULATION PROTEIN E"/>
    <property type="match status" value="1"/>
</dbReference>
<evidence type="ECO:0000256" key="4">
    <source>
        <dbReference type="ARBA" id="ARBA00022991"/>
    </source>
</evidence>
<dbReference type="InterPro" id="IPR035965">
    <property type="entry name" value="PAS-like_dom_sf"/>
</dbReference>
<keyword evidence="4" id="KW-0157">Chromophore</keyword>
<dbReference type="Gene3D" id="3.30.450.270">
    <property type="match status" value="1"/>
</dbReference>
<keyword evidence="5" id="KW-0675">Receptor</keyword>
<keyword evidence="2" id="KW-0716">Sensory transduction</keyword>
<dbReference type="InterPro" id="IPR013515">
    <property type="entry name" value="Phytochrome_cen-reg"/>
</dbReference>
<evidence type="ECO:0000259" key="6">
    <source>
        <dbReference type="PROSITE" id="PS50046"/>
    </source>
</evidence>
<dbReference type="Pfam" id="PF00360">
    <property type="entry name" value="PHY"/>
    <property type="match status" value="1"/>
</dbReference>
<dbReference type="PRINTS" id="PR01033">
    <property type="entry name" value="PHYTOCHROME"/>
</dbReference>
<reference evidence="7 8" key="1">
    <citation type="submission" date="2015-03" db="EMBL/GenBank/DDBJ databases">
        <authorList>
            <person name="Urmite Genomes"/>
        </authorList>
    </citation>
    <scope>NUCLEOTIDE SEQUENCE [LARGE SCALE GENOMIC DNA]</scope>
    <source>
        <strain evidence="7 8">CSUR P1491</strain>
    </source>
</reference>
<dbReference type="SUPFAM" id="SSF81606">
    <property type="entry name" value="PP2C-like"/>
    <property type="match status" value="1"/>
</dbReference>
<dbReference type="Proteomes" id="UP000199251">
    <property type="component" value="Unassembled WGS sequence"/>
</dbReference>
<dbReference type="GO" id="GO:0009584">
    <property type="term" value="P:detection of visible light"/>
    <property type="evidence" value="ECO:0007669"/>
    <property type="project" value="InterPro"/>
</dbReference>
<dbReference type="InterPro" id="IPR029016">
    <property type="entry name" value="GAF-like_dom_sf"/>
</dbReference>
<sequence>MRIPRLAGEGQQIDDLVPVGTPIDLDNCAREPIHVPGSIQPRGVLAVVREPAFEVRQVSANVAELLGRPVDAVLGRHLSALIGHQQAARVEQVAASYGSLRQHNPLDCVIDVAGEPRAFDAILHREPGGVLLVELEIAYGPRPFSFPNTYQAVRGAVEELNRAATLTELYATAARAVRDLTGFDRVMVYRYDEEYNGEVVAESRRDDLNSFLGLHYPSTDIPAQARALYEKNWIRLISDVDYAPAPLVPSVDPASDTPLDLTYATLRSVSPIHVEYLQNMGVHASMSISLLREGRLWGLIACHHYAGTHLPPFGTRAAAEFLGATLSLRLVDRFEDEQLQKRLAAQAVLGKLTAATLDDGESLTAALLGAPDLLDLVPAEGVVVNIQGDRQARGSVPPPRVVAAVIDWARGADDEIASSECLASELPALDLDPQLAAGALVINLPDGQYAVWFRREVLRSVDWGGDPYNKAIAVSEGDGVRLSPRKSFDRWREIVHQRSEPWKPSECESAESLRRHVVESLYRRTRGALRMAEMVQRSLLPESIPALESWRLSAYYEPAAGGNVGGDWYDAFELRDGRLILLVGDVAGHGITAAGTMAQLRNALRAQLFAGATPAEALTQLNDFCVHMLPGAFATVVAARVDLDSGVVQAACAGHLIPYLTNSATVLAPIELSPPIGIRGVTYAPSEFTVEPGNGLVMYSDGLVERRGEVIDEGLNRLAETLGRACDAPASRIWTAMDSGNIDDDVTIVALWRPRTFAVPTAGRPAGCRTVRRTPPD</sequence>
<keyword evidence="7" id="KW-0808">Transferase</keyword>
<accession>A0A0E3WCD8</accession>
<dbReference type="InterPro" id="IPR001932">
    <property type="entry name" value="PPM-type_phosphatase-like_dom"/>
</dbReference>
<dbReference type="PROSITE" id="PS50046">
    <property type="entry name" value="PHYTOCHROME_2"/>
    <property type="match status" value="1"/>
</dbReference>
<dbReference type="InterPro" id="IPR013654">
    <property type="entry name" value="PAS_2"/>
</dbReference>
<evidence type="ECO:0000256" key="3">
    <source>
        <dbReference type="ARBA" id="ARBA00022801"/>
    </source>
</evidence>
<organism evidence="7 8">
    <name type="scientific">Mycobacterium lentiflavum</name>
    <dbReference type="NCBI Taxonomy" id="141349"/>
    <lineage>
        <taxon>Bacteria</taxon>
        <taxon>Bacillati</taxon>
        <taxon>Actinomycetota</taxon>
        <taxon>Actinomycetes</taxon>
        <taxon>Mycobacteriales</taxon>
        <taxon>Mycobacteriaceae</taxon>
        <taxon>Mycobacterium</taxon>
        <taxon>Mycobacterium simiae complex</taxon>
    </lineage>
</organism>
<dbReference type="SUPFAM" id="SSF55785">
    <property type="entry name" value="PYP-like sensor domain (PAS domain)"/>
    <property type="match status" value="1"/>
</dbReference>
<feature type="domain" description="Phytochrome chromophore attachment site" evidence="6">
    <location>
        <begin position="165"/>
        <end position="324"/>
    </location>
</feature>
<dbReference type="PANTHER" id="PTHR43156">
    <property type="entry name" value="STAGE II SPORULATION PROTEIN E-RELATED"/>
    <property type="match status" value="1"/>
</dbReference>
<dbReference type="InterPro" id="IPR036457">
    <property type="entry name" value="PPM-type-like_dom_sf"/>
</dbReference>
<evidence type="ECO:0000256" key="2">
    <source>
        <dbReference type="ARBA" id="ARBA00022606"/>
    </source>
</evidence>
<dbReference type="AlphaFoldDB" id="A0A0E3WCD8"/>
<dbReference type="Pfam" id="PF08446">
    <property type="entry name" value="PAS_2"/>
    <property type="match status" value="1"/>
</dbReference>
<name>A0A0E3WCD8_MYCLN</name>
<keyword evidence="7" id="KW-0418">Kinase</keyword>
<dbReference type="EMBL" id="CTEE01000001">
    <property type="protein sequence ID" value="CQD13713.1"/>
    <property type="molecule type" value="Genomic_DNA"/>
</dbReference>
<gene>
    <name evidence="7" type="ORF">BN1232_02760</name>
</gene>
<protein>
    <submittedName>
        <fullName evidence="7">Bacteriophytochrome (Light-regulated signal transduction histidine kinase)</fullName>
    </submittedName>
</protein>
<dbReference type="InterPro" id="IPR001294">
    <property type="entry name" value="Phytochrome"/>
</dbReference>
<evidence type="ECO:0000313" key="7">
    <source>
        <dbReference type="EMBL" id="CQD13713.1"/>
    </source>
</evidence>
<keyword evidence="3" id="KW-0378">Hydrolase</keyword>
<dbReference type="STRING" id="141349.BN1232_02760"/>
<dbReference type="Gene3D" id="3.60.40.10">
    <property type="entry name" value="PPM-type phosphatase domain"/>
    <property type="match status" value="1"/>
</dbReference>
<dbReference type="Gene3D" id="3.30.450.20">
    <property type="entry name" value="PAS domain"/>
    <property type="match status" value="1"/>
</dbReference>
<dbReference type="SUPFAM" id="SSF55781">
    <property type="entry name" value="GAF domain-like"/>
    <property type="match status" value="2"/>
</dbReference>
<dbReference type="SMART" id="SM00331">
    <property type="entry name" value="PP2C_SIG"/>
    <property type="match status" value="1"/>
</dbReference>
<dbReference type="InterPro" id="IPR052016">
    <property type="entry name" value="Bact_Sigma-Reg"/>
</dbReference>
<keyword evidence="1" id="KW-0600">Photoreceptor protein</keyword>
<evidence type="ECO:0000256" key="5">
    <source>
        <dbReference type="ARBA" id="ARBA00023170"/>
    </source>
</evidence>
<dbReference type="InterPro" id="IPR003018">
    <property type="entry name" value="GAF"/>
</dbReference>
<dbReference type="Pfam" id="PF07228">
    <property type="entry name" value="SpoIIE"/>
    <property type="match status" value="1"/>
</dbReference>
<evidence type="ECO:0000256" key="1">
    <source>
        <dbReference type="ARBA" id="ARBA00022543"/>
    </source>
</evidence>
<dbReference type="InterPro" id="IPR016132">
    <property type="entry name" value="Phyto_chromo_attachment"/>
</dbReference>
<dbReference type="GO" id="GO:0016791">
    <property type="term" value="F:phosphatase activity"/>
    <property type="evidence" value="ECO:0007669"/>
    <property type="project" value="TreeGrafter"/>
</dbReference>